<dbReference type="EMBL" id="AP012050">
    <property type="protein sequence ID" value="BAM48433.1"/>
    <property type="molecule type" value="Genomic_DNA"/>
</dbReference>
<dbReference type="PANTHER" id="PTHR48100">
    <property type="entry name" value="BROAD-SPECIFICITY PHOSPHATASE YOR283W-RELATED"/>
    <property type="match status" value="1"/>
</dbReference>
<dbReference type="InterPro" id="IPR050275">
    <property type="entry name" value="PGM_Phosphatase"/>
</dbReference>
<dbReference type="SUPFAM" id="SSF53254">
    <property type="entry name" value="Phosphoglycerate mutase-like"/>
    <property type="match status" value="1"/>
</dbReference>
<dbReference type="InterPro" id="IPR013078">
    <property type="entry name" value="His_Pase_superF_clade-1"/>
</dbReference>
<evidence type="ECO:0000313" key="1">
    <source>
        <dbReference type="EMBL" id="BAM48433.1"/>
    </source>
</evidence>
<accession>K0J836</accession>
<dbReference type="InterPro" id="IPR029033">
    <property type="entry name" value="His_PPase_superfam"/>
</dbReference>
<dbReference type="Proteomes" id="UP000006294">
    <property type="component" value="Chromosome"/>
</dbReference>
<proteinExistence type="predicted"/>
<keyword evidence="2" id="KW-1185">Reference proteome</keyword>
<dbReference type="CDD" id="cd07067">
    <property type="entry name" value="HP_PGM_like"/>
    <property type="match status" value="1"/>
</dbReference>
<name>K0J836_AMPXN</name>
<dbReference type="RefSeq" id="WP_015011012.1">
    <property type="nucleotide sequence ID" value="NC_018704.1"/>
</dbReference>
<dbReference type="AlphaFoldDB" id="K0J836"/>
<dbReference type="STRING" id="698758.AXY_23010"/>
<dbReference type="eggNOG" id="COG0406">
    <property type="taxonomic scope" value="Bacteria"/>
</dbReference>
<dbReference type="Pfam" id="PF00300">
    <property type="entry name" value="His_Phos_1"/>
    <property type="match status" value="1"/>
</dbReference>
<sequence length="190" mass="22617">MTTVYFVRHAKPDFSIHDDLTRPLTKEGLQDSKRVTDFLIDKQIDHVYSSPYLRAIDTIKDFAKRAQLHIKLVEDFRERKVSDEWIEDFDGFAKRQWQDWDYRLPDGESLNQVQRRNVAALRELINQHPNQNIVIGTHGTSMSTMLNYFDHHFDYQFFNRIKHEMPLIICAKFNGENLVDVEEFTINELN</sequence>
<reference evidence="1 2" key="1">
    <citation type="submission" date="2011-01" db="EMBL/GenBank/DDBJ databases">
        <title>Whole genome sequence of Amphibacillus xylinus NBRC 15112.</title>
        <authorList>
            <person name="Nakazawa H."/>
            <person name="Katano Y."/>
            <person name="Nakamura S."/>
            <person name="Sasagawa M."/>
            <person name="Fukada J."/>
            <person name="Arai T."/>
            <person name="Sasakura N."/>
            <person name="Mochizuki D."/>
            <person name="Hosoyama A."/>
            <person name="Harada K."/>
            <person name="Horikawa H."/>
            <person name="Kato Y."/>
            <person name="Harada T."/>
            <person name="Sasaki K."/>
            <person name="Sekiguchi M."/>
            <person name="Hodoyama M."/>
            <person name="Nishiko R."/>
            <person name="Narita H."/>
            <person name="Hanamaki A."/>
            <person name="Hata C."/>
            <person name="Konno Y."/>
            <person name="Niimura Y."/>
            <person name="Yamazaki S."/>
            <person name="Fujita N."/>
        </authorList>
    </citation>
    <scope>NUCLEOTIDE SEQUENCE [LARGE SCALE GENOMIC DNA]</scope>
    <source>
        <strain evidence="2">ATCC 51415 / DSM 6626 / JCM 7361 / LMG 17667 / NBRC 15112 / Ep01</strain>
    </source>
</reference>
<organism evidence="1 2">
    <name type="scientific">Amphibacillus xylanus (strain ATCC 51415 / DSM 6626 / JCM 7361 / LMG 17667 / NBRC 15112 / Ep01)</name>
    <dbReference type="NCBI Taxonomy" id="698758"/>
    <lineage>
        <taxon>Bacteria</taxon>
        <taxon>Bacillati</taxon>
        <taxon>Bacillota</taxon>
        <taxon>Bacilli</taxon>
        <taxon>Bacillales</taxon>
        <taxon>Bacillaceae</taxon>
        <taxon>Amphibacillus</taxon>
    </lineage>
</organism>
<dbReference type="HOGENOM" id="CLU_033323_12_0_9"/>
<gene>
    <name evidence="1" type="ordered locus">AXY_23010</name>
</gene>
<dbReference type="KEGG" id="axl:AXY_23010"/>
<dbReference type="GO" id="GO:0005737">
    <property type="term" value="C:cytoplasm"/>
    <property type="evidence" value="ECO:0007669"/>
    <property type="project" value="TreeGrafter"/>
</dbReference>
<dbReference type="SMART" id="SM00855">
    <property type="entry name" value="PGAM"/>
    <property type="match status" value="1"/>
</dbReference>
<dbReference type="GO" id="GO:0016791">
    <property type="term" value="F:phosphatase activity"/>
    <property type="evidence" value="ECO:0007669"/>
    <property type="project" value="TreeGrafter"/>
</dbReference>
<protein>
    <submittedName>
        <fullName evidence="1">Phosphoglycerate mutase family protein</fullName>
    </submittedName>
</protein>
<evidence type="ECO:0000313" key="2">
    <source>
        <dbReference type="Proteomes" id="UP000006294"/>
    </source>
</evidence>
<dbReference type="Gene3D" id="3.40.50.1240">
    <property type="entry name" value="Phosphoglycerate mutase-like"/>
    <property type="match status" value="1"/>
</dbReference>
<dbReference type="PANTHER" id="PTHR48100:SF59">
    <property type="entry name" value="ADENOSYLCOBALAMIN_ALPHA-RIBAZOLE PHOSPHATASE"/>
    <property type="match status" value="1"/>
</dbReference>
<dbReference type="OrthoDB" id="2185101at2"/>